<gene>
    <name evidence="2" type="ORF">BDV30DRAFT_202523</name>
</gene>
<proteinExistence type="predicted"/>
<evidence type="ECO:0000256" key="1">
    <source>
        <dbReference type="SAM" id="MobiDB-lite"/>
    </source>
</evidence>
<organism evidence="2 3">
    <name type="scientific">Aspergillus minisclerotigenes</name>
    <dbReference type="NCBI Taxonomy" id="656917"/>
    <lineage>
        <taxon>Eukaryota</taxon>
        <taxon>Fungi</taxon>
        <taxon>Dikarya</taxon>
        <taxon>Ascomycota</taxon>
        <taxon>Pezizomycotina</taxon>
        <taxon>Eurotiomycetes</taxon>
        <taxon>Eurotiomycetidae</taxon>
        <taxon>Eurotiales</taxon>
        <taxon>Aspergillaceae</taxon>
        <taxon>Aspergillus</taxon>
        <taxon>Aspergillus subgen. Circumdati</taxon>
    </lineage>
</organism>
<keyword evidence="3" id="KW-1185">Reference proteome</keyword>
<sequence>MRPSGASGKPIRHHIGSGLAGRHTNSNISVSGCHLELGPSNSIHWHKSSGQSGLRPMIDRRVNMAALKHLV</sequence>
<name>A0A5N6JK70_9EURO</name>
<protein>
    <submittedName>
        <fullName evidence="2">Uncharacterized protein</fullName>
    </submittedName>
</protein>
<dbReference type="Proteomes" id="UP000326289">
    <property type="component" value="Unassembled WGS sequence"/>
</dbReference>
<dbReference type="PROSITE" id="PS51257">
    <property type="entry name" value="PROKAR_LIPOPROTEIN"/>
    <property type="match status" value="1"/>
</dbReference>
<dbReference type="EMBL" id="ML732765">
    <property type="protein sequence ID" value="KAB8279316.1"/>
    <property type="molecule type" value="Genomic_DNA"/>
</dbReference>
<dbReference type="AlphaFoldDB" id="A0A5N6JK70"/>
<feature type="region of interest" description="Disordered" evidence="1">
    <location>
        <begin position="1"/>
        <end position="33"/>
    </location>
</feature>
<evidence type="ECO:0000313" key="3">
    <source>
        <dbReference type="Proteomes" id="UP000326289"/>
    </source>
</evidence>
<evidence type="ECO:0000313" key="2">
    <source>
        <dbReference type="EMBL" id="KAB8279316.1"/>
    </source>
</evidence>
<accession>A0A5N6JK70</accession>
<reference evidence="2 3" key="1">
    <citation type="submission" date="2019-04" db="EMBL/GenBank/DDBJ databases">
        <title>Fungal friends and foes A comparative genomics study of 23 Aspergillus species from section Flavi.</title>
        <authorList>
            <consortium name="DOE Joint Genome Institute"/>
            <person name="Kjaerbolling I."/>
            <person name="Vesth T.C."/>
            <person name="Frisvad J.C."/>
            <person name="Nybo J.L."/>
            <person name="Theobald S."/>
            <person name="Kildgaard S."/>
            <person name="Petersen T.I."/>
            <person name="Kuo A."/>
            <person name="Sato A."/>
            <person name="Lyhne E.K."/>
            <person name="Kogle M.E."/>
            <person name="Wiebenga A."/>
            <person name="Kun R.S."/>
            <person name="Lubbers R.J."/>
            <person name="Makela M.R."/>
            <person name="Barry K."/>
            <person name="Chovatia M."/>
            <person name="Clum A."/>
            <person name="Daum C."/>
            <person name="Haridas S."/>
            <person name="He G."/>
            <person name="LaButti K."/>
            <person name="Lipzen A."/>
            <person name="Mondo S."/>
            <person name="Pangilinan J."/>
            <person name="Riley R."/>
            <person name="Salamov A."/>
            <person name="Simmons B.A."/>
            <person name="Magnuson J.K."/>
            <person name="Henrissat B."/>
            <person name="Mortensen U.H."/>
            <person name="Larsen T.O."/>
            <person name="De vries R.P."/>
            <person name="Grigoriev I.V."/>
            <person name="Machida M."/>
            <person name="Baker S.E."/>
            <person name="Andersen M.R."/>
        </authorList>
    </citation>
    <scope>NUCLEOTIDE SEQUENCE [LARGE SCALE GENOMIC DNA]</scope>
    <source>
        <strain evidence="2 3">CBS 117635</strain>
    </source>
</reference>